<keyword evidence="1" id="KW-0812">Transmembrane</keyword>
<evidence type="ECO:0000313" key="5">
    <source>
        <dbReference type="Proteomes" id="UP000051887"/>
    </source>
</evidence>
<evidence type="ECO:0000313" key="4">
    <source>
        <dbReference type="Proteomes" id="UP000051086"/>
    </source>
</evidence>
<evidence type="ECO:0000313" key="3">
    <source>
        <dbReference type="EMBL" id="CUH72064.1"/>
    </source>
</evidence>
<accession>A0A0P1FT13</accession>
<feature type="transmembrane region" description="Helical" evidence="1">
    <location>
        <begin position="46"/>
        <end position="71"/>
    </location>
</feature>
<dbReference type="EMBL" id="CYSB01000005">
    <property type="protein sequence ID" value="CUH63122.1"/>
    <property type="molecule type" value="Genomic_DNA"/>
</dbReference>
<name>A0A0P1FT13_9RHOB</name>
<dbReference type="EMBL" id="CYSC01000027">
    <property type="protein sequence ID" value="CUH72064.1"/>
    <property type="molecule type" value="Genomic_DNA"/>
</dbReference>
<reference evidence="2 4" key="1">
    <citation type="submission" date="2015-09" db="EMBL/GenBank/DDBJ databases">
        <authorList>
            <person name="Rodrigo-Torres L."/>
            <person name="Arahal D.R."/>
        </authorList>
    </citation>
    <scope>NUCLEOTIDE SEQUENCE [LARGE SCALE GENOMIC DNA]</scope>
    <source>
        <strain evidence="2 4">CECT 5118</strain>
    </source>
</reference>
<sequence length="147" mass="16711">MHVDRQDIQNARFYFIWRACPTLIGLWLTAQLFLPNTSHSLGASLALHYSFLLCFLTLMFLNKGALALLAGLQPRLPIQAMKYFGLAFGIFYALTGREYLNFEKLRPFLFLTSSLYFSVHAVGIITALLKPAEAALVVKLLKQQRNR</sequence>
<reference evidence="3 5" key="2">
    <citation type="submission" date="2015-09" db="EMBL/GenBank/DDBJ databases">
        <authorList>
            <consortium name="Swine Surveillance"/>
        </authorList>
    </citation>
    <scope>NUCLEOTIDE SEQUENCE [LARGE SCALE GENOMIC DNA]</scope>
    <source>
        <strain evidence="3 5">5120</strain>
    </source>
</reference>
<keyword evidence="1" id="KW-1133">Transmembrane helix</keyword>
<gene>
    <name evidence="2" type="ORF">TL5118_00331</name>
    <name evidence="3" type="ORF">TL5120_01860</name>
</gene>
<feature type="transmembrane region" description="Helical" evidence="1">
    <location>
        <begin position="83"/>
        <end position="102"/>
    </location>
</feature>
<dbReference type="Proteomes" id="UP000051086">
    <property type="component" value="Unassembled WGS sequence"/>
</dbReference>
<dbReference type="AlphaFoldDB" id="A0A0P1FT13"/>
<dbReference type="Proteomes" id="UP000051887">
    <property type="component" value="Unassembled WGS sequence"/>
</dbReference>
<protein>
    <submittedName>
        <fullName evidence="3">Uncharacterized protein</fullName>
    </submittedName>
</protein>
<feature type="transmembrane region" description="Helical" evidence="1">
    <location>
        <begin position="108"/>
        <end position="129"/>
    </location>
</feature>
<organism evidence="3 5">
    <name type="scientific">Thalassovita autumnalis</name>
    <dbReference type="NCBI Taxonomy" id="2072972"/>
    <lineage>
        <taxon>Bacteria</taxon>
        <taxon>Pseudomonadati</taxon>
        <taxon>Pseudomonadota</taxon>
        <taxon>Alphaproteobacteria</taxon>
        <taxon>Rhodobacterales</taxon>
        <taxon>Roseobacteraceae</taxon>
        <taxon>Thalassovita</taxon>
    </lineage>
</organism>
<keyword evidence="4" id="KW-1185">Reference proteome</keyword>
<proteinExistence type="predicted"/>
<evidence type="ECO:0000256" key="1">
    <source>
        <dbReference type="SAM" id="Phobius"/>
    </source>
</evidence>
<evidence type="ECO:0000313" key="2">
    <source>
        <dbReference type="EMBL" id="CUH63122.1"/>
    </source>
</evidence>
<keyword evidence="1" id="KW-0472">Membrane</keyword>
<dbReference type="RefSeq" id="WP_058243298.1">
    <property type="nucleotide sequence ID" value="NZ_CYSB01000005.1"/>
</dbReference>
<feature type="transmembrane region" description="Helical" evidence="1">
    <location>
        <begin position="12"/>
        <end position="34"/>
    </location>
</feature>